<keyword evidence="1" id="KW-0812">Transmembrane</keyword>
<protein>
    <submittedName>
        <fullName evidence="2">Uncharacterized protein</fullName>
    </submittedName>
</protein>
<dbReference type="Proteomes" id="UP000193920">
    <property type="component" value="Unassembled WGS sequence"/>
</dbReference>
<feature type="transmembrane region" description="Helical" evidence="1">
    <location>
        <begin position="163"/>
        <end position="186"/>
    </location>
</feature>
<name>A0A1Y2AK53_9FUNG</name>
<keyword evidence="1" id="KW-0472">Membrane</keyword>
<evidence type="ECO:0000313" key="2">
    <source>
        <dbReference type="EMBL" id="ORY22943.1"/>
    </source>
</evidence>
<reference evidence="2 3" key="1">
    <citation type="submission" date="2016-08" db="EMBL/GenBank/DDBJ databases">
        <title>A Parts List for Fungal Cellulosomes Revealed by Comparative Genomics.</title>
        <authorList>
            <consortium name="DOE Joint Genome Institute"/>
            <person name="Haitjema C.H."/>
            <person name="Gilmore S.P."/>
            <person name="Henske J.K."/>
            <person name="Solomon K.V."/>
            <person name="De Groot R."/>
            <person name="Kuo A."/>
            <person name="Mondo S.J."/>
            <person name="Salamov A.A."/>
            <person name="Labutti K."/>
            <person name="Zhao Z."/>
            <person name="Chiniquy J."/>
            <person name="Barry K."/>
            <person name="Brewer H.M."/>
            <person name="Purvine S.O."/>
            <person name="Wright A.T."/>
            <person name="Boxma B."/>
            <person name="Van Alen T."/>
            <person name="Hackstein J.H."/>
            <person name="Baker S.E."/>
            <person name="Grigoriev I.V."/>
            <person name="O'Malley M.A."/>
        </authorList>
    </citation>
    <scope>NUCLEOTIDE SEQUENCE [LARGE SCALE GENOMIC DNA]</scope>
    <source>
        <strain evidence="2 3">G1</strain>
    </source>
</reference>
<dbReference type="EMBL" id="MCOG01000240">
    <property type="protein sequence ID" value="ORY22943.1"/>
    <property type="molecule type" value="Genomic_DNA"/>
</dbReference>
<comment type="caution">
    <text evidence="2">The sequence shown here is derived from an EMBL/GenBank/DDBJ whole genome shotgun (WGS) entry which is preliminary data.</text>
</comment>
<feature type="transmembrane region" description="Helical" evidence="1">
    <location>
        <begin position="75"/>
        <end position="101"/>
    </location>
</feature>
<keyword evidence="3" id="KW-1185">Reference proteome</keyword>
<feature type="transmembrane region" description="Helical" evidence="1">
    <location>
        <begin position="131"/>
        <end position="151"/>
    </location>
</feature>
<gene>
    <name evidence="2" type="ORF">LY90DRAFT_515253</name>
</gene>
<accession>A0A1Y2AK53</accession>
<dbReference type="OrthoDB" id="10548793at2759"/>
<keyword evidence="1" id="KW-1133">Transmembrane helix</keyword>
<evidence type="ECO:0000256" key="1">
    <source>
        <dbReference type="SAM" id="Phobius"/>
    </source>
</evidence>
<evidence type="ECO:0000313" key="3">
    <source>
        <dbReference type="Proteomes" id="UP000193920"/>
    </source>
</evidence>
<organism evidence="2 3">
    <name type="scientific">Neocallimastix californiae</name>
    <dbReference type="NCBI Taxonomy" id="1754190"/>
    <lineage>
        <taxon>Eukaryota</taxon>
        <taxon>Fungi</taxon>
        <taxon>Fungi incertae sedis</taxon>
        <taxon>Chytridiomycota</taxon>
        <taxon>Chytridiomycota incertae sedis</taxon>
        <taxon>Neocallimastigomycetes</taxon>
        <taxon>Neocallimastigales</taxon>
        <taxon>Neocallimastigaceae</taxon>
        <taxon>Neocallimastix</taxon>
    </lineage>
</organism>
<proteinExistence type="predicted"/>
<dbReference type="AlphaFoldDB" id="A0A1Y2AK53"/>
<sequence length="281" mass="33686">MMKYNFSLNVKAEEGEFESIKSEKRISNESLNHYLPFNSEKDNIDNPKYNKNNMFDEILNTDLNNEMKSCKKLKLIHSLLIEIIFINLLFILIVFIIPILYKLTYKENLISIVQDNNMLWVYKCKLEELDFFLSMIYFIFVIILLIVANTISKYECIFSYIIYIKYSLYVLIAFGPTINIFNYLILQNKKYEAIKLNYILNSICYIIIFILFSWDKIYFIIKKDGNNPLNYFIYIKHKECNIHHSCNCGCNTNLSKEDYRMNVEKYINIYKICSKIFIKFN</sequence>
<feature type="transmembrane region" description="Helical" evidence="1">
    <location>
        <begin position="198"/>
        <end position="214"/>
    </location>
</feature>